<organism evidence="6 7">
    <name type="scientific">Conidiobolus coronatus (strain ATCC 28846 / CBS 209.66 / NRRL 28638)</name>
    <name type="common">Delacroixia coronata</name>
    <dbReference type="NCBI Taxonomy" id="796925"/>
    <lineage>
        <taxon>Eukaryota</taxon>
        <taxon>Fungi</taxon>
        <taxon>Fungi incertae sedis</taxon>
        <taxon>Zoopagomycota</taxon>
        <taxon>Entomophthoromycotina</taxon>
        <taxon>Entomophthoromycetes</taxon>
        <taxon>Entomophthorales</taxon>
        <taxon>Ancylistaceae</taxon>
        <taxon>Conidiobolus</taxon>
    </lineage>
</organism>
<comment type="similarity">
    <text evidence="4">Belongs to the cyclophilin-type PPIase family.</text>
</comment>
<dbReference type="PANTHER" id="PTHR11071">
    <property type="entry name" value="PEPTIDYL-PROLYL CIS-TRANS ISOMERASE"/>
    <property type="match status" value="1"/>
</dbReference>
<dbReference type="EC" id="5.2.1.8" evidence="4"/>
<evidence type="ECO:0000256" key="4">
    <source>
        <dbReference type="RuleBase" id="RU363019"/>
    </source>
</evidence>
<comment type="catalytic activity">
    <reaction evidence="1 4">
        <text>[protein]-peptidylproline (omega=180) = [protein]-peptidylproline (omega=0)</text>
        <dbReference type="Rhea" id="RHEA:16237"/>
        <dbReference type="Rhea" id="RHEA-COMP:10747"/>
        <dbReference type="Rhea" id="RHEA-COMP:10748"/>
        <dbReference type="ChEBI" id="CHEBI:83833"/>
        <dbReference type="ChEBI" id="CHEBI:83834"/>
        <dbReference type="EC" id="5.2.1.8"/>
    </reaction>
</comment>
<dbReference type="Pfam" id="PF00160">
    <property type="entry name" value="Pro_isomerase"/>
    <property type="match status" value="1"/>
</dbReference>
<dbReference type="GO" id="GO:0005737">
    <property type="term" value="C:cytoplasm"/>
    <property type="evidence" value="ECO:0007669"/>
    <property type="project" value="TreeGrafter"/>
</dbReference>
<dbReference type="PROSITE" id="PS50072">
    <property type="entry name" value="CSA_PPIASE_2"/>
    <property type="match status" value="1"/>
</dbReference>
<dbReference type="Gene3D" id="2.40.100.10">
    <property type="entry name" value="Cyclophilin-like"/>
    <property type="match status" value="1"/>
</dbReference>
<dbReference type="PRINTS" id="PR00153">
    <property type="entry name" value="CSAPPISMRASE"/>
</dbReference>
<protein>
    <recommendedName>
        <fullName evidence="4">Peptidyl-prolyl cis-trans isomerase</fullName>
        <shortName evidence="4">PPIase</shortName>
        <ecNumber evidence="4">5.2.1.8</ecNumber>
    </recommendedName>
</protein>
<evidence type="ECO:0000313" key="7">
    <source>
        <dbReference type="Proteomes" id="UP000070444"/>
    </source>
</evidence>
<dbReference type="InterPro" id="IPR029000">
    <property type="entry name" value="Cyclophilin-like_dom_sf"/>
</dbReference>
<proteinExistence type="inferred from homology"/>
<dbReference type="GO" id="GO:0003755">
    <property type="term" value="F:peptidyl-prolyl cis-trans isomerase activity"/>
    <property type="evidence" value="ECO:0007669"/>
    <property type="project" value="UniProtKB-UniRule"/>
</dbReference>
<keyword evidence="7" id="KW-1185">Reference proteome</keyword>
<keyword evidence="3 4" id="KW-0413">Isomerase</keyword>
<evidence type="ECO:0000259" key="5">
    <source>
        <dbReference type="PROSITE" id="PS50072"/>
    </source>
</evidence>
<dbReference type="SUPFAM" id="SSF50891">
    <property type="entry name" value="Cyclophilin-like"/>
    <property type="match status" value="1"/>
</dbReference>
<keyword evidence="2 4" id="KW-0697">Rotamase</keyword>
<accession>A0A137P2Q9</accession>
<dbReference type="Proteomes" id="UP000070444">
    <property type="component" value="Unassembled WGS sequence"/>
</dbReference>
<sequence length="253" mass="28342">MTQVYLEITVGDFENHKNLTKQYELGLEFLKTKAKWVYDEGEDKNGVKVFNEEQVATLSSMVQSDPSYKDKGELIFNQPESLPKRKLVFELHSDCPKTSDNFKHLCLGDKGLSKSAKKPLHFLNTKCFRLVPNYILQGGDVTRGDGSGGDSIYNGKFNDEKPGLKKEFDRFGLLAMANSGKNSNTSQFFITLPKPNISSPTEIQQHFAKLKGKYVVFGHLVNPIEDLNIFNDIPVNGETPKTEITISDSGIVN</sequence>
<dbReference type="OrthoDB" id="193499at2759"/>
<dbReference type="AlphaFoldDB" id="A0A137P2Q9"/>
<dbReference type="InterPro" id="IPR002130">
    <property type="entry name" value="Cyclophilin-type_PPIase_dom"/>
</dbReference>
<dbReference type="GO" id="GO:0016018">
    <property type="term" value="F:cyclosporin A binding"/>
    <property type="evidence" value="ECO:0007669"/>
    <property type="project" value="TreeGrafter"/>
</dbReference>
<gene>
    <name evidence="6" type="ORF">CONCODRAFT_71671</name>
</gene>
<reference evidence="6 7" key="1">
    <citation type="journal article" date="2015" name="Genome Biol. Evol.">
        <title>Phylogenomic analyses indicate that early fungi evolved digesting cell walls of algal ancestors of land plants.</title>
        <authorList>
            <person name="Chang Y."/>
            <person name="Wang S."/>
            <person name="Sekimoto S."/>
            <person name="Aerts A.L."/>
            <person name="Choi C."/>
            <person name="Clum A."/>
            <person name="LaButti K.M."/>
            <person name="Lindquist E.A."/>
            <person name="Yee Ngan C."/>
            <person name="Ohm R.A."/>
            <person name="Salamov A.A."/>
            <person name="Grigoriev I.V."/>
            <person name="Spatafora J.W."/>
            <person name="Berbee M.L."/>
        </authorList>
    </citation>
    <scope>NUCLEOTIDE SEQUENCE [LARGE SCALE GENOMIC DNA]</scope>
    <source>
        <strain evidence="6 7">NRRL 28638</strain>
    </source>
</reference>
<evidence type="ECO:0000313" key="6">
    <source>
        <dbReference type="EMBL" id="KXN69199.1"/>
    </source>
</evidence>
<dbReference type="GO" id="GO:0006457">
    <property type="term" value="P:protein folding"/>
    <property type="evidence" value="ECO:0007669"/>
    <property type="project" value="TreeGrafter"/>
</dbReference>
<dbReference type="EMBL" id="KQ964544">
    <property type="protein sequence ID" value="KXN69199.1"/>
    <property type="molecule type" value="Genomic_DNA"/>
</dbReference>
<dbReference type="STRING" id="796925.A0A137P2Q9"/>
<name>A0A137P2Q9_CONC2</name>
<evidence type="ECO:0000256" key="1">
    <source>
        <dbReference type="ARBA" id="ARBA00000971"/>
    </source>
</evidence>
<dbReference type="PANTHER" id="PTHR11071:SF561">
    <property type="entry name" value="PEPTIDYL-PROLYL CIS-TRANS ISOMERASE D-RELATED"/>
    <property type="match status" value="1"/>
</dbReference>
<comment type="function">
    <text evidence="4">PPIases accelerate the folding of proteins. It catalyzes the cis-trans isomerization of proline imidic peptide bonds in oligopeptides.</text>
</comment>
<feature type="domain" description="PPIase cyclophilin-type" evidence="5">
    <location>
        <begin position="86"/>
        <end position="251"/>
    </location>
</feature>
<evidence type="ECO:0000256" key="2">
    <source>
        <dbReference type="ARBA" id="ARBA00023110"/>
    </source>
</evidence>
<evidence type="ECO:0000256" key="3">
    <source>
        <dbReference type="ARBA" id="ARBA00023235"/>
    </source>
</evidence>